<feature type="compositionally biased region" description="Basic residues" evidence="7">
    <location>
        <begin position="473"/>
        <end position="484"/>
    </location>
</feature>
<dbReference type="PANTHER" id="PTHR32295:SF6">
    <property type="entry name" value="PROTEIN IQ-DOMAIN 18"/>
    <property type="match status" value="1"/>
</dbReference>
<dbReference type="GO" id="GO:0005737">
    <property type="term" value="C:cytoplasm"/>
    <property type="evidence" value="ECO:0007669"/>
    <property type="project" value="UniProtKB-SubCell"/>
</dbReference>
<evidence type="ECO:0000313" key="9">
    <source>
        <dbReference type="EMBL" id="KAH7300805.1"/>
    </source>
</evidence>
<dbReference type="AlphaFoldDB" id="A0A8T2RZ06"/>
<dbReference type="InterPro" id="IPR025064">
    <property type="entry name" value="DUF4005"/>
</dbReference>
<sequence length="526" mass="58336">MHRKLGCICSHSSALPDVYARRSCWGRFAENRLQGSSHNGKHSKEKRRWSFANSTHTERTSHQAKHEVVHEKILIQDEKQKTKHALAIAAATAAAAEAAVAAAHAAAEVVRLTGNMQAGRPSSYTSNTYSEEWAAIKIQTAFRGYLARRALRALRGLVRLQALVRGHTVRRQAMLTLRCMQALVRVQARVRARRVRMSEEGQAVQKQLWRRRQQEILAQKSGGVQGAHEWNDSLQSMEKEEAKKVSKQEAALKRERALSYAFSHQLWRSLPGDPGASFYININESDDKPCWGWSWLERWMAARPWQTYIQFGKQTVEKQIISMEKSEIQENAEKTSTSTMNAAPPPIELPTGSTCAEKTNMEEVQIKNVVQEQPASSLGAAIPSAITPPPKRPITVRVRSASPRSATTRPLEEGGSSASTARSTFSIYSAAGSRFQLHHRRSSMAGSSVRDDDSLVGAPGMPNYMAATQSARAKARAHSSPKQRKGGDQTPDREQQQSNARKRLSFPPANSGTDGHVSLLSARRPL</sequence>
<name>A0A8T2RZ06_CERRI</name>
<keyword evidence="4" id="KW-0112">Calmodulin-binding</keyword>
<dbReference type="InterPro" id="IPR000048">
    <property type="entry name" value="IQ_motif_EF-hand-BS"/>
</dbReference>
<feature type="region of interest" description="Disordered" evidence="7">
    <location>
        <begin position="439"/>
        <end position="526"/>
    </location>
</feature>
<dbReference type="OrthoDB" id="1923765at2759"/>
<dbReference type="PROSITE" id="PS50096">
    <property type="entry name" value="IQ"/>
    <property type="match status" value="2"/>
</dbReference>
<evidence type="ECO:0000313" key="10">
    <source>
        <dbReference type="Proteomes" id="UP000825935"/>
    </source>
</evidence>
<feature type="compositionally biased region" description="Basic residues" evidence="7">
    <location>
        <begin position="39"/>
        <end position="49"/>
    </location>
</feature>
<feature type="compositionally biased region" description="Basic and acidic residues" evidence="7">
    <location>
        <begin position="56"/>
        <end position="67"/>
    </location>
</feature>
<dbReference type="Pfam" id="PF00612">
    <property type="entry name" value="IQ"/>
    <property type="match status" value="1"/>
</dbReference>
<dbReference type="EMBL" id="CM035429">
    <property type="protein sequence ID" value="KAH7300805.1"/>
    <property type="molecule type" value="Genomic_DNA"/>
</dbReference>
<evidence type="ECO:0000256" key="4">
    <source>
        <dbReference type="ARBA" id="ARBA00022860"/>
    </source>
</evidence>
<dbReference type="SMART" id="SM00015">
    <property type="entry name" value="IQ"/>
    <property type="match status" value="2"/>
</dbReference>
<dbReference type="GO" id="GO:0005516">
    <property type="term" value="F:calmodulin binding"/>
    <property type="evidence" value="ECO:0007669"/>
    <property type="project" value="UniProtKB-KW"/>
</dbReference>
<comment type="subunit">
    <text evidence="6">Binds to multiple calmodulin (CaM) in the presence of Ca(2+) and CaM-like proteins.</text>
</comment>
<comment type="subcellular location">
    <subcellularLocation>
        <location evidence="1">Cytoplasm</location>
    </subcellularLocation>
</comment>
<dbReference type="FunFam" id="1.20.5.190:FF:000062">
    <property type="entry name" value="IQ-domain 11"/>
    <property type="match status" value="1"/>
</dbReference>
<protein>
    <recommendedName>
        <fullName evidence="8">DUF4005 domain-containing protein</fullName>
    </recommendedName>
</protein>
<dbReference type="Gene3D" id="1.20.5.190">
    <property type="match status" value="1"/>
</dbReference>
<evidence type="ECO:0000256" key="6">
    <source>
        <dbReference type="ARBA" id="ARBA00024378"/>
    </source>
</evidence>
<comment type="similarity">
    <text evidence="5">Belongs to the IQD family.</text>
</comment>
<comment type="caution">
    <text evidence="9">The sequence shown here is derived from an EMBL/GenBank/DDBJ whole genome shotgun (WGS) entry which is preliminary data.</text>
</comment>
<keyword evidence="3" id="KW-0677">Repeat</keyword>
<feature type="region of interest" description="Disordered" evidence="7">
    <location>
        <begin position="380"/>
        <end position="421"/>
    </location>
</feature>
<gene>
    <name evidence="9" type="ORF">KP509_24G079200</name>
</gene>
<accession>A0A8T2RZ06</accession>
<evidence type="ECO:0000259" key="8">
    <source>
        <dbReference type="Pfam" id="PF13178"/>
    </source>
</evidence>
<dbReference type="Proteomes" id="UP000825935">
    <property type="component" value="Chromosome 24"/>
</dbReference>
<dbReference type="Pfam" id="PF13178">
    <property type="entry name" value="DUF4005"/>
    <property type="match status" value="1"/>
</dbReference>
<feature type="domain" description="DUF4005" evidence="8">
    <location>
        <begin position="448"/>
        <end position="511"/>
    </location>
</feature>
<dbReference type="PANTHER" id="PTHR32295">
    <property type="entry name" value="IQ-DOMAIN 5-RELATED"/>
    <property type="match status" value="1"/>
</dbReference>
<evidence type="ECO:0000256" key="3">
    <source>
        <dbReference type="ARBA" id="ARBA00022737"/>
    </source>
</evidence>
<keyword evidence="10" id="KW-1185">Reference proteome</keyword>
<evidence type="ECO:0000256" key="2">
    <source>
        <dbReference type="ARBA" id="ARBA00022490"/>
    </source>
</evidence>
<proteinExistence type="inferred from homology"/>
<evidence type="ECO:0000256" key="1">
    <source>
        <dbReference type="ARBA" id="ARBA00004496"/>
    </source>
</evidence>
<organism evidence="9 10">
    <name type="scientific">Ceratopteris richardii</name>
    <name type="common">Triangle waterfern</name>
    <dbReference type="NCBI Taxonomy" id="49495"/>
    <lineage>
        <taxon>Eukaryota</taxon>
        <taxon>Viridiplantae</taxon>
        <taxon>Streptophyta</taxon>
        <taxon>Embryophyta</taxon>
        <taxon>Tracheophyta</taxon>
        <taxon>Polypodiopsida</taxon>
        <taxon>Polypodiidae</taxon>
        <taxon>Polypodiales</taxon>
        <taxon>Pteridineae</taxon>
        <taxon>Pteridaceae</taxon>
        <taxon>Parkerioideae</taxon>
        <taxon>Ceratopteris</taxon>
    </lineage>
</organism>
<dbReference type="OMA" id="KIANCST"/>
<evidence type="ECO:0000256" key="7">
    <source>
        <dbReference type="SAM" id="MobiDB-lite"/>
    </source>
</evidence>
<keyword evidence="2" id="KW-0963">Cytoplasm</keyword>
<feature type="region of interest" description="Disordered" evidence="7">
    <location>
        <begin position="33"/>
        <end position="67"/>
    </location>
</feature>
<reference evidence="9" key="1">
    <citation type="submission" date="2021-08" db="EMBL/GenBank/DDBJ databases">
        <title>WGS assembly of Ceratopteris richardii.</title>
        <authorList>
            <person name="Marchant D.B."/>
            <person name="Chen G."/>
            <person name="Jenkins J."/>
            <person name="Shu S."/>
            <person name="Leebens-Mack J."/>
            <person name="Grimwood J."/>
            <person name="Schmutz J."/>
            <person name="Soltis P."/>
            <person name="Soltis D."/>
            <person name="Chen Z.-H."/>
        </authorList>
    </citation>
    <scope>NUCLEOTIDE SEQUENCE</scope>
    <source>
        <strain evidence="9">Whitten #5841</strain>
        <tissue evidence="9">Leaf</tissue>
    </source>
</reference>
<feature type="compositionally biased region" description="Basic and acidic residues" evidence="7">
    <location>
        <begin position="485"/>
        <end position="495"/>
    </location>
</feature>
<evidence type="ECO:0000256" key="5">
    <source>
        <dbReference type="ARBA" id="ARBA00024341"/>
    </source>
</evidence>